<dbReference type="CDD" id="cd24138">
    <property type="entry name" value="TtcA-like"/>
    <property type="match status" value="1"/>
</dbReference>
<dbReference type="RefSeq" id="WP_237262141.1">
    <property type="nucleotide sequence ID" value="NZ_AP024202.1"/>
</dbReference>
<keyword evidence="2" id="KW-0819">tRNA processing</keyword>
<gene>
    <name evidence="4" type="primary">ttcA</name>
    <name evidence="4" type="ORF">THMIRHAM_02260</name>
</gene>
<dbReference type="Gene3D" id="3.40.50.620">
    <property type="entry name" value="HUPs"/>
    <property type="match status" value="1"/>
</dbReference>
<evidence type="ECO:0000256" key="2">
    <source>
        <dbReference type="ARBA" id="ARBA00022694"/>
    </source>
</evidence>
<keyword evidence="1" id="KW-0808">Transferase</keyword>
<sequence length="288" mass="32658">MTDESQTKLTKKERTKDWIKPPKSIMKLVGRAMAQYKMLRDGDRVLLGLSGGKDSMALLVILKHLQRHAPVKFELAACTIDPEIPGFDPSPLKAWCAKMDVPYFYETEDMVGLAEERMKGDSFCSFCARQKRGILYTVCRREGYNVLALAQHLDDLAESFIMSAFNAGQLRTMKAHYLNDDEDVRIIRPLVRVRENQTRDFAIAAELPVIEDNCPACYAKPQARAETKALLLEQEKKNKHLYANLWRAMQPLIADDNHEGNAALDFDSNPNEKVKPLDNADAIDEVDL</sequence>
<protein>
    <submittedName>
        <fullName evidence="4">tRNA 2-thiocytidine biosynthesis protein TtcA</fullName>
    </submittedName>
</protein>
<evidence type="ECO:0000313" key="5">
    <source>
        <dbReference type="Proteomes" id="UP001054820"/>
    </source>
</evidence>
<dbReference type="SUPFAM" id="SSF52402">
    <property type="entry name" value="Adenine nucleotide alpha hydrolases-like"/>
    <property type="match status" value="1"/>
</dbReference>
<dbReference type="EMBL" id="AP024202">
    <property type="protein sequence ID" value="BCN92441.1"/>
    <property type="molecule type" value="Genomic_DNA"/>
</dbReference>
<dbReference type="PANTHER" id="PTHR43686:SF1">
    <property type="entry name" value="AMINOTRAN_5 DOMAIN-CONTAINING PROTEIN"/>
    <property type="match status" value="1"/>
</dbReference>
<evidence type="ECO:0000259" key="3">
    <source>
        <dbReference type="Pfam" id="PF01171"/>
    </source>
</evidence>
<reference evidence="4" key="1">
    <citation type="journal article" date="2022" name="Arch. Microbiol.">
        <title>Thiomicrorhabdus immobilis sp. nov., a mesophilic sulfur-oxidizing bacterium isolated from sediment of a brackish lake in northern Japan.</title>
        <authorList>
            <person name="Kojima H."/>
            <person name="Mochizuki J."/>
            <person name="Kanda M."/>
            <person name="Watanabe T."/>
            <person name="Fukui M."/>
        </authorList>
    </citation>
    <scope>NUCLEOTIDE SEQUENCE</scope>
    <source>
        <strain evidence="4">Am19</strain>
    </source>
</reference>
<accession>A0ABN6CU26</accession>
<dbReference type="PANTHER" id="PTHR43686">
    <property type="entry name" value="SULFURTRANSFERASE-RELATED"/>
    <property type="match status" value="1"/>
</dbReference>
<dbReference type="Proteomes" id="UP001054820">
    <property type="component" value="Chromosome"/>
</dbReference>
<evidence type="ECO:0000313" key="4">
    <source>
        <dbReference type="EMBL" id="BCN92441.1"/>
    </source>
</evidence>
<dbReference type="InterPro" id="IPR011063">
    <property type="entry name" value="TilS/TtcA_N"/>
</dbReference>
<keyword evidence="5" id="KW-1185">Reference proteome</keyword>
<dbReference type="InterPro" id="IPR035107">
    <property type="entry name" value="tRNA_thiolation_TtcA_Ctu1"/>
</dbReference>
<dbReference type="Pfam" id="PF01171">
    <property type="entry name" value="ATP_bind_3"/>
    <property type="match status" value="1"/>
</dbReference>
<proteinExistence type="predicted"/>
<evidence type="ECO:0000256" key="1">
    <source>
        <dbReference type="ARBA" id="ARBA00022679"/>
    </source>
</evidence>
<feature type="domain" description="tRNA(Ile)-lysidine/2-thiocytidine synthase N-terminal" evidence="3">
    <location>
        <begin position="45"/>
        <end position="213"/>
    </location>
</feature>
<dbReference type="InterPro" id="IPR014729">
    <property type="entry name" value="Rossmann-like_a/b/a_fold"/>
</dbReference>
<name>A0ABN6CU26_9GAMM</name>
<dbReference type="PIRSF" id="PIRSF004976">
    <property type="entry name" value="ATPase_YdaO"/>
    <property type="match status" value="1"/>
</dbReference>
<organism evidence="4 5">
    <name type="scientific">Thiomicrorhabdus immobilis</name>
    <dbReference type="NCBI Taxonomy" id="2791037"/>
    <lineage>
        <taxon>Bacteria</taxon>
        <taxon>Pseudomonadati</taxon>
        <taxon>Pseudomonadota</taxon>
        <taxon>Gammaproteobacteria</taxon>
        <taxon>Thiotrichales</taxon>
        <taxon>Piscirickettsiaceae</taxon>
        <taxon>Thiomicrorhabdus</taxon>
    </lineage>
</organism>